<protein>
    <submittedName>
        <fullName evidence="2">Uncharacterized protein</fullName>
    </submittedName>
</protein>
<feature type="compositionally biased region" description="Polar residues" evidence="1">
    <location>
        <begin position="65"/>
        <end position="79"/>
    </location>
</feature>
<feature type="region of interest" description="Disordered" evidence="1">
    <location>
        <begin position="1"/>
        <end position="181"/>
    </location>
</feature>
<evidence type="ECO:0000256" key="1">
    <source>
        <dbReference type="SAM" id="MobiDB-lite"/>
    </source>
</evidence>
<feature type="compositionally biased region" description="Polar residues" evidence="1">
    <location>
        <begin position="320"/>
        <end position="333"/>
    </location>
</feature>
<dbReference type="EMBL" id="HBGW01097430">
    <property type="protein sequence ID" value="CAD9643990.1"/>
    <property type="molecule type" value="Transcribed_RNA"/>
</dbReference>
<gene>
    <name evidence="2" type="ORF">BRAN1462_LOCUS61812</name>
</gene>
<evidence type="ECO:0000313" key="2">
    <source>
        <dbReference type="EMBL" id="CAD9643990.1"/>
    </source>
</evidence>
<name>A0A7S2QJE8_9DINO</name>
<sequence>MLRVQSPARSPRITATSGVAQFDNRRSRGRQVQMQGAAARQYVIATAHSPAPNTSPAPQAHRVVGSSTLRTASPLQGHTQQVSVQHGGSSSIRAQVIPGKPTEGNPLPAFVTPRMASRARSPTSPASHAAADPASPGSPTAAGTEGGSTRQPPWAFRPDGGEDGDGYEGHGRPVRGISPSGFGGHRIIAGSSGFAATAASPARYMASPTRGAVTYMQPPRSPSPVQAGVQLSPVRPTPSQIRTASPVAANGRFTWSQVPLSTAAMSPRIAGGPGGTAVSRTASPMNMAGPAVSHHNFFFNPDPPSPRVEGRKMSPVPGAQQRSMHPQSVSGRGTITMARPTIPMASTMSAVRPQAAPALPRRP</sequence>
<feature type="compositionally biased region" description="Low complexity" evidence="1">
    <location>
        <begin position="113"/>
        <end position="143"/>
    </location>
</feature>
<proteinExistence type="predicted"/>
<organism evidence="2">
    <name type="scientific">Zooxanthella nutricula</name>
    <dbReference type="NCBI Taxonomy" id="1333877"/>
    <lineage>
        <taxon>Eukaryota</taxon>
        <taxon>Sar</taxon>
        <taxon>Alveolata</taxon>
        <taxon>Dinophyceae</taxon>
        <taxon>Peridiniales</taxon>
        <taxon>Peridiniales incertae sedis</taxon>
        <taxon>Zooxanthella</taxon>
    </lineage>
</organism>
<feature type="compositionally biased region" description="Low complexity" evidence="1">
    <location>
        <begin position="80"/>
        <end position="91"/>
    </location>
</feature>
<feature type="region of interest" description="Disordered" evidence="1">
    <location>
        <begin position="302"/>
        <end position="334"/>
    </location>
</feature>
<accession>A0A7S2QJE8</accession>
<reference evidence="2" key="1">
    <citation type="submission" date="2021-01" db="EMBL/GenBank/DDBJ databases">
        <authorList>
            <person name="Corre E."/>
            <person name="Pelletier E."/>
            <person name="Niang G."/>
            <person name="Scheremetjew M."/>
            <person name="Finn R."/>
            <person name="Kale V."/>
            <person name="Holt S."/>
            <person name="Cochrane G."/>
            <person name="Meng A."/>
            <person name="Brown T."/>
            <person name="Cohen L."/>
        </authorList>
    </citation>
    <scope>NUCLEOTIDE SEQUENCE</scope>
    <source>
        <strain evidence="2">RCC3387</strain>
    </source>
</reference>
<dbReference type="AlphaFoldDB" id="A0A7S2QJE8"/>